<proteinExistence type="predicted"/>
<evidence type="ECO:0000313" key="2">
    <source>
        <dbReference type="EMBL" id="GBP14853.1"/>
    </source>
</evidence>
<dbReference type="AlphaFoldDB" id="A0A4C1TK32"/>
<evidence type="ECO:0000256" key="1">
    <source>
        <dbReference type="SAM" id="MobiDB-lite"/>
    </source>
</evidence>
<evidence type="ECO:0000313" key="3">
    <source>
        <dbReference type="Proteomes" id="UP000299102"/>
    </source>
</evidence>
<feature type="compositionally biased region" description="Basic residues" evidence="1">
    <location>
        <begin position="9"/>
        <end position="23"/>
    </location>
</feature>
<keyword evidence="3" id="KW-1185">Reference proteome</keyword>
<dbReference type="EMBL" id="BGZK01000067">
    <property type="protein sequence ID" value="GBP14853.1"/>
    <property type="molecule type" value="Genomic_DNA"/>
</dbReference>
<comment type="caution">
    <text evidence="2">The sequence shown here is derived from an EMBL/GenBank/DDBJ whole genome shotgun (WGS) entry which is preliminary data.</text>
</comment>
<name>A0A4C1TK32_EUMVA</name>
<sequence length="98" mass="11417">MFKQMCPFRRPRPRRRRRARRRPPAGENCRGKHGVPVKMEAPLYQNVFICMVKPILTIQKLVSFVQTSGPRARRRCVPIMLTCAVRDEPVFVLVNDLA</sequence>
<organism evidence="2 3">
    <name type="scientific">Eumeta variegata</name>
    <name type="common">Bagworm moth</name>
    <name type="synonym">Eumeta japonica</name>
    <dbReference type="NCBI Taxonomy" id="151549"/>
    <lineage>
        <taxon>Eukaryota</taxon>
        <taxon>Metazoa</taxon>
        <taxon>Ecdysozoa</taxon>
        <taxon>Arthropoda</taxon>
        <taxon>Hexapoda</taxon>
        <taxon>Insecta</taxon>
        <taxon>Pterygota</taxon>
        <taxon>Neoptera</taxon>
        <taxon>Endopterygota</taxon>
        <taxon>Lepidoptera</taxon>
        <taxon>Glossata</taxon>
        <taxon>Ditrysia</taxon>
        <taxon>Tineoidea</taxon>
        <taxon>Psychidae</taxon>
        <taxon>Oiketicinae</taxon>
        <taxon>Eumeta</taxon>
    </lineage>
</organism>
<protein>
    <submittedName>
        <fullName evidence="2">Uncharacterized protein</fullName>
    </submittedName>
</protein>
<dbReference type="Proteomes" id="UP000299102">
    <property type="component" value="Unassembled WGS sequence"/>
</dbReference>
<feature type="region of interest" description="Disordered" evidence="1">
    <location>
        <begin position="1"/>
        <end position="32"/>
    </location>
</feature>
<gene>
    <name evidence="2" type="ORF">EVAR_75438_1</name>
</gene>
<reference evidence="2 3" key="1">
    <citation type="journal article" date="2019" name="Commun. Biol.">
        <title>The bagworm genome reveals a unique fibroin gene that provides high tensile strength.</title>
        <authorList>
            <person name="Kono N."/>
            <person name="Nakamura H."/>
            <person name="Ohtoshi R."/>
            <person name="Tomita M."/>
            <person name="Numata K."/>
            <person name="Arakawa K."/>
        </authorList>
    </citation>
    <scope>NUCLEOTIDE SEQUENCE [LARGE SCALE GENOMIC DNA]</scope>
</reference>
<accession>A0A4C1TK32</accession>